<dbReference type="RefSeq" id="WP_311788524.1">
    <property type="nucleotide sequence ID" value="NZ_JALDYY010000016.1"/>
</dbReference>
<dbReference type="GO" id="GO:0009088">
    <property type="term" value="P:threonine biosynthetic process"/>
    <property type="evidence" value="ECO:0007669"/>
    <property type="project" value="TreeGrafter"/>
</dbReference>
<dbReference type="SUPFAM" id="SSF55347">
    <property type="entry name" value="Glyceraldehyde-3-phosphate dehydrogenase-like, C-terminal domain"/>
    <property type="match status" value="1"/>
</dbReference>
<dbReference type="AlphaFoldDB" id="A0AAE3QDJ3"/>
<evidence type="ECO:0000313" key="4">
    <source>
        <dbReference type="Proteomes" id="UP001161580"/>
    </source>
</evidence>
<dbReference type="Proteomes" id="UP001161580">
    <property type="component" value="Unassembled WGS sequence"/>
</dbReference>
<dbReference type="Pfam" id="PF00742">
    <property type="entry name" value="Homoserine_dh"/>
    <property type="match status" value="1"/>
</dbReference>
<dbReference type="InterPro" id="IPR001342">
    <property type="entry name" value="HDH_cat"/>
</dbReference>
<dbReference type="PANTHER" id="PTHR43331">
    <property type="entry name" value="HOMOSERINE DEHYDROGENASE"/>
    <property type="match status" value="1"/>
</dbReference>
<feature type="domain" description="Homoserine dehydrogenase catalytic" evidence="2">
    <location>
        <begin position="3"/>
        <end position="85"/>
    </location>
</feature>
<reference evidence="3" key="1">
    <citation type="submission" date="2022-03" db="EMBL/GenBank/DDBJ databases">
        <title>Fererhizobium litorale gen. nov., sp. nov., isolated from sandy sediments of the Sea of Japan seashore.</title>
        <authorList>
            <person name="Romanenko L."/>
            <person name="Kurilenko V."/>
            <person name="Otstavnykh N."/>
            <person name="Svetashev V."/>
            <person name="Tekutyeva L."/>
            <person name="Isaeva M."/>
            <person name="Mikhailov V."/>
        </authorList>
    </citation>
    <scope>NUCLEOTIDE SEQUENCE</scope>
    <source>
        <strain evidence="3">KMM 9576</strain>
    </source>
</reference>
<comment type="caution">
    <text evidence="3">The sequence shown here is derived from an EMBL/GenBank/DDBJ whole genome shotgun (WGS) entry which is preliminary data.</text>
</comment>
<evidence type="ECO:0000256" key="1">
    <source>
        <dbReference type="ARBA" id="ARBA00023002"/>
    </source>
</evidence>
<protein>
    <recommendedName>
        <fullName evidence="2">Homoserine dehydrogenase catalytic domain-containing protein</fullName>
    </recommendedName>
</protein>
<dbReference type="GO" id="GO:0004412">
    <property type="term" value="F:homoserine dehydrogenase activity"/>
    <property type="evidence" value="ECO:0007669"/>
    <property type="project" value="TreeGrafter"/>
</dbReference>
<dbReference type="Gene3D" id="3.30.360.10">
    <property type="entry name" value="Dihydrodipicolinate Reductase, domain 2"/>
    <property type="match status" value="1"/>
</dbReference>
<evidence type="ECO:0000313" key="3">
    <source>
        <dbReference type="EMBL" id="MDI7923812.1"/>
    </source>
</evidence>
<evidence type="ECO:0000259" key="2">
    <source>
        <dbReference type="Pfam" id="PF00742"/>
    </source>
</evidence>
<accession>A0AAE3QDJ3</accession>
<dbReference type="PANTHER" id="PTHR43331:SF1">
    <property type="entry name" value="HOMOSERINE DEHYDROGENASE"/>
    <property type="match status" value="1"/>
</dbReference>
<dbReference type="EMBL" id="JALDYZ010000010">
    <property type="protein sequence ID" value="MDI7923812.1"/>
    <property type="molecule type" value="Genomic_DNA"/>
</dbReference>
<organism evidence="3 4">
    <name type="scientific">Ferirhizobium litorale</name>
    <dbReference type="NCBI Taxonomy" id="2927786"/>
    <lineage>
        <taxon>Bacteria</taxon>
        <taxon>Pseudomonadati</taxon>
        <taxon>Pseudomonadota</taxon>
        <taxon>Alphaproteobacteria</taxon>
        <taxon>Hyphomicrobiales</taxon>
        <taxon>Rhizobiaceae</taxon>
        <taxon>Ferirhizobium</taxon>
    </lineage>
</organism>
<sequence length="89" mass="9636">MLEIEGILNATTNYLLDSMTTKGFGFDAALREAQRGGFTEADPRNDTEDSDTACKLLILAKFGFGADLTMDDLSVEGIQSVAKERVGAW</sequence>
<name>A0AAE3QDJ3_9HYPH</name>
<gene>
    <name evidence="3" type="ORF">MRS75_17200</name>
</gene>
<keyword evidence="4" id="KW-1185">Reference proteome</keyword>
<proteinExistence type="predicted"/>
<keyword evidence="1" id="KW-0560">Oxidoreductase</keyword>